<dbReference type="GO" id="GO:0008270">
    <property type="term" value="F:zinc ion binding"/>
    <property type="evidence" value="ECO:0007669"/>
    <property type="project" value="InterPro"/>
</dbReference>
<sequence length="618" mass="69702">MSILLKLPLEAVCSDFDAIVEDAAWRTQGISPAEIRQFCEWRNAPVFLLDPDGHVLDKLEPAVKEARALAYVAYNGHAYFYKSAKVITGGGLDETVLYRHERRETQQLPPRSEWREWQHGQQPESGIFWTKTDLTTIRSQLLAAGHSPRVMLRSSVEYSALKLCIKKGEPCVIRQLPEEVEVLEQWLQKLPLDVPYRGQRMAGLAHEVLMQLLKAERKQPDTEARKAILEQQNSLRNSCGAEIQPGTCELDHVVPVHQAFSGDEQVLQALCLECHRNKTLLQTIQPTSLVHAPRKSVPCLGIDVARCWKNGLANASFPLPIFGSLDDVREAQPGHLADLTYVSLRVDGRATTYSQLPYVGEGWYAKPITAFTLECFHKALDLMERAWPDGEEHYAKLSVNALIGLWARNMDVVYTVRSSQNELDGYGCQERRVFSVFASDLQPAEEKPETAQKQIAEQPLAEYWDFAFIRNLMSNASHKPLHDFVMAAEYVAVARIKHQLRAALPSYIKCVKTDCVVVQQLPKKHQHLLQELQDLKHPDGSQVYRVEEVKPLQGYYREPQLPEHAMPPELEWTDIPDPLTHCLAGGSLLLTGLPGTGKTHLARKIVAALREQGQAVHI</sequence>
<dbReference type="InterPro" id="IPR003615">
    <property type="entry name" value="HNH_nuc"/>
</dbReference>
<name>A0A812T3S9_SYMPI</name>
<proteinExistence type="predicted"/>
<reference evidence="2" key="1">
    <citation type="submission" date="2021-02" db="EMBL/GenBank/DDBJ databases">
        <authorList>
            <person name="Dougan E. K."/>
            <person name="Rhodes N."/>
            <person name="Thang M."/>
            <person name="Chan C."/>
        </authorList>
    </citation>
    <scope>NUCLEOTIDE SEQUENCE</scope>
</reference>
<dbReference type="Gene3D" id="1.10.30.50">
    <property type="match status" value="1"/>
</dbReference>
<evidence type="ECO:0000313" key="2">
    <source>
        <dbReference type="EMBL" id="CAE7514958.1"/>
    </source>
</evidence>
<dbReference type="GO" id="GO:0004519">
    <property type="term" value="F:endonuclease activity"/>
    <property type="evidence" value="ECO:0007669"/>
    <property type="project" value="InterPro"/>
</dbReference>
<gene>
    <name evidence="2" type="primary">FV3-083R</name>
    <name evidence="2" type="ORF">SPIL2461_LOCUS13435</name>
</gene>
<organism evidence="2 3">
    <name type="scientific">Symbiodinium pilosum</name>
    <name type="common">Dinoflagellate</name>
    <dbReference type="NCBI Taxonomy" id="2952"/>
    <lineage>
        <taxon>Eukaryota</taxon>
        <taxon>Sar</taxon>
        <taxon>Alveolata</taxon>
        <taxon>Dinophyceae</taxon>
        <taxon>Suessiales</taxon>
        <taxon>Symbiodiniaceae</taxon>
        <taxon>Symbiodinium</taxon>
    </lineage>
</organism>
<dbReference type="Pfam" id="PF01844">
    <property type="entry name" value="HNH"/>
    <property type="match status" value="1"/>
</dbReference>
<evidence type="ECO:0000259" key="1">
    <source>
        <dbReference type="Pfam" id="PF01844"/>
    </source>
</evidence>
<feature type="non-terminal residue" evidence="2">
    <location>
        <position position="618"/>
    </location>
</feature>
<dbReference type="GO" id="GO:0003676">
    <property type="term" value="F:nucleic acid binding"/>
    <property type="evidence" value="ECO:0007669"/>
    <property type="project" value="InterPro"/>
</dbReference>
<dbReference type="OrthoDB" id="425596at2759"/>
<dbReference type="CDD" id="cd00085">
    <property type="entry name" value="HNHc"/>
    <property type="match status" value="1"/>
</dbReference>
<comment type="caution">
    <text evidence="2">The sequence shown here is derived from an EMBL/GenBank/DDBJ whole genome shotgun (WGS) entry which is preliminary data.</text>
</comment>
<evidence type="ECO:0000313" key="3">
    <source>
        <dbReference type="Proteomes" id="UP000649617"/>
    </source>
</evidence>
<dbReference type="Proteomes" id="UP000649617">
    <property type="component" value="Unassembled WGS sequence"/>
</dbReference>
<protein>
    <submittedName>
        <fullName evidence="2">FV3-083R protein</fullName>
    </submittedName>
</protein>
<keyword evidence="3" id="KW-1185">Reference proteome</keyword>
<dbReference type="Gene3D" id="3.40.50.300">
    <property type="entry name" value="P-loop containing nucleotide triphosphate hydrolases"/>
    <property type="match status" value="1"/>
</dbReference>
<accession>A0A812T3S9</accession>
<dbReference type="EMBL" id="CAJNIZ010029322">
    <property type="protein sequence ID" value="CAE7514958.1"/>
    <property type="molecule type" value="Genomic_DNA"/>
</dbReference>
<dbReference type="InterPro" id="IPR002711">
    <property type="entry name" value="HNH"/>
</dbReference>
<feature type="domain" description="HNH" evidence="1">
    <location>
        <begin position="239"/>
        <end position="279"/>
    </location>
</feature>
<dbReference type="InterPro" id="IPR027417">
    <property type="entry name" value="P-loop_NTPase"/>
</dbReference>
<dbReference type="AlphaFoldDB" id="A0A812T3S9"/>
<dbReference type="SUPFAM" id="SSF52540">
    <property type="entry name" value="P-loop containing nucleoside triphosphate hydrolases"/>
    <property type="match status" value="1"/>
</dbReference>